<evidence type="ECO:0000256" key="7">
    <source>
        <dbReference type="ARBA" id="ARBA00048696"/>
    </source>
</evidence>
<evidence type="ECO:0000256" key="3">
    <source>
        <dbReference type="ARBA" id="ARBA00022741"/>
    </source>
</evidence>
<keyword evidence="3" id="KW-0547">Nucleotide-binding</keyword>
<evidence type="ECO:0000259" key="8">
    <source>
        <dbReference type="PROSITE" id="PS51459"/>
    </source>
</evidence>
<dbReference type="Gene3D" id="1.10.3290.10">
    <property type="entry name" value="Fido-like domain"/>
    <property type="match status" value="1"/>
</dbReference>
<reference evidence="10" key="1">
    <citation type="submission" date="2017-09" db="EMBL/GenBank/DDBJ databases">
        <title>The complete genome of Sulfurospirillum sp. JPD-1.</title>
        <authorList>
            <person name="Goris T."/>
        </authorList>
    </citation>
    <scope>NUCLEOTIDE SEQUENCE [LARGE SCALE GENOMIC DNA]</scope>
    <source>
        <strain evidence="10">JPD-1</strain>
    </source>
</reference>
<feature type="domain" description="Fido" evidence="8">
    <location>
        <begin position="142"/>
        <end position="284"/>
    </location>
</feature>
<dbReference type="EMBL" id="CP023275">
    <property type="protein sequence ID" value="ATB68184.1"/>
    <property type="molecule type" value="Genomic_DNA"/>
</dbReference>
<keyword evidence="4" id="KW-0067">ATP-binding</keyword>
<evidence type="ECO:0000256" key="4">
    <source>
        <dbReference type="ARBA" id="ARBA00022840"/>
    </source>
</evidence>
<comment type="catalytic activity">
    <reaction evidence="7">
        <text>L-tyrosyl-[protein] + ATP = O-(5'-adenylyl)-L-tyrosyl-[protein] + diphosphate</text>
        <dbReference type="Rhea" id="RHEA:54288"/>
        <dbReference type="Rhea" id="RHEA-COMP:10136"/>
        <dbReference type="Rhea" id="RHEA-COMP:13846"/>
        <dbReference type="ChEBI" id="CHEBI:30616"/>
        <dbReference type="ChEBI" id="CHEBI:33019"/>
        <dbReference type="ChEBI" id="CHEBI:46858"/>
        <dbReference type="ChEBI" id="CHEBI:83624"/>
        <dbReference type="EC" id="2.7.7.108"/>
    </reaction>
</comment>
<dbReference type="PANTHER" id="PTHR39560">
    <property type="entry name" value="PROTEIN ADENYLYLTRANSFERASE FIC-RELATED"/>
    <property type="match status" value="1"/>
</dbReference>
<dbReference type="Pfam" id="PF02661">
    <property type="entry name" value="Fic"/>
    <property type="match status" value="1"/>
</dbReference>
<dbReference type="InterPro" id="IPR003812">
    <property type="entry name" value="Fido"/>
</dbReference>
<dbReference type="SUPFAM" id="SSF140931">
    <property type="entry name" value="Fic-like"/>
    <property type="match status" value="1"/>
</dbReference>
<evidence type="ECO:0000256" key="2">
    <source>
        <dbReference type="ARBA" id="ARBA00022695"/>
    </source>
</evidence>
<comment type="catalytic activity">
    <reaction evidence="6">
        <text>L-threonyl-[protein] + ATP = 3-O-(5'-adenylyl)-L-threonyl-[protein] + diphosphate</text>
        <dbReference type="Rhea" id="RHEA:54292"/>
        <dbReference type="Rhea" id="RHEA-COMP:11060"/>
        <dbReference type="Rhea" id="RHEA-COMP:13847"/>
        <dbReference type="ChEBI" id="CHEBI:30013"/>
        <dbReference type="ChEBI" id="CHEBI:30616"/>
        <dbReference type="ChEBI" id="CHEBI:33019"/>
        <dbReference type="ChEBI" id="CHEBI:138113"/>
        <dbReference type="EC" id="2.7.7.108"/>
    </reaction>
</comment>
<dbReference type="OrthoDB" id="9813719at2"/>
<organism evidence="9 10">
    <name type="scientific">Sulfurospirillum diekertiae</name>
    <dbReference type="NCBI Taxonomy" id="1854492"/>
    <lineage>
        <taxon>Bacteria</taxon>
        <taxon>Pseudomonadati</taxon>
        <taxon>Campylobacterota</taxon>
        <taxon>Epsilonproteobacteria</taxon>
        <taxon>Campylobacterales</taxon>
        <taxon>Sulfurospirillaceae</taxon>
        <taxon>Sulfurospirillum</taxon>
    </lineage>
</organism>
<dbReference type="InterPro" id="IPR033788">
    <property type="entry name" value="VbhA-like"/>
</dbReference>
<protein>
    <recommendedName>
        <fullName evidence="5">protein adenylyltransferase</fullName>
        <ecNumber evidence="5">2.7.7.108</ecNumber>
    </recommendedName>
</protein>
<evidence type="ECO:0000256" key="6">
    <source>
        <dbReference type="ARBA" id="ARBA00047939"/>
    </source>
</evidence>
<evidence type="ECO:0000256" key="5">
    <source>
        <dbReference type="ARBA" id="ARBA00034531"/>
    </source>
</evidence>
<evidence type="ECO:0000256" key="1">
    <source>
        <dbReference type="ARBA" id="ARBA00022679"/>
    </source>
</evidence>
<sequence>MLPILLPQRSPVLNPTCKDDCIKLLNKYQDKLTPDQYRNIEATIGNHALEGMFADKYDIDRLVRMAKNDLSYEEARIEAITEIKSIRARIQDKNIDLPLFDQELLGSNKVEAINLEDLFLKEQKLTLIAELSIRHMPVTGIFDFNHLQAIHKRLFDDVYTFAGKDRFEMGYPGVFVKGETRFTPGIKLPEVSKALFDALQDDKFFVNLDHKEFAQEMAIFFNGLNLLHPFREGNGRTQRLFMEGVAQNAGYVLSLHQVSQEAMIRACQNAAKGFINSLEILIRHHLEPIENKR</sequence>
<dbReference type="PANTHER" id="PTHR39560:SF1">
    <property type="entry name" value="PROTEIN ADENYLYLTRANSFERASE FIC-RELATED"/>
    <property type="match status" value="1"/>
</dbReference>
<proteinExistence type="predicted"/>
<dbReference type="CDD" id="cd11586">
    <property type="entry name" value="VbhA_like"/>
    <property type="match status" value="1"/>
</dbReference>
<evidence type="ECO:0000313" key="10">
    <source>
        <dbReference type="Proteomes" id="UP000217349"/>
    </source>
</evidence>
<dbReference type="InterPro" id="IPR036597">
    <property type="entry name" value="Fido-like_dom_sf"/>
</dbReference>
<dbReference type="GO" id="GO:0051302">
    <property type="term" value="P:regulation of cell division"/>
    <property type="evidence" value="ECO:0007669"/>
    <property type="project" value="TreeGrafter"/>
</dbReference>
<evidence type="ECO:0000313" key="9">
    <source>
        <dbReference type="EMBL" id="ATB68184.1"/>
    </source>
</evidence>
<name>A0A290HNG9_9BACT</name>
<keyword evidence="2 9" id="KW-0548">Nucleotidyltransferase</keyword>
<keyword evidence="1 9" id="KW-0808">Transferase</keyword>
<dbReference type="AlphaFoldDB" id="A0A290HNG9"/>
<dbReference type="KEGG" id="sulj:SJPD1_0050"/>
<gene>
    <name evidence="9" type="ORF">SJPD1_0050</name>
</gene>
<dbReference type="GO" id="GO:0005524">
    <property type="term" value="F:ATP binding"/>
    <property type="evidence" value="ECO:0007669"/>
    <property type="project" value="UniProtKB-KW"/>
</dbReference>
<dbReference type="EC" id="2.7.7.108" evidence="5"/>
<accession>A0A290HNG9</accession>
<dbReference type="GO" id="GO:0070733">
    <property type="term" value="F:AMPylase activity"/>
    <property type="evidence" value="ECO:0007669"/>
    <property type="project" value="UniProtKB-EC"/>
</dbReference>
<dbReference type="Proteomes" id="UP000217349">
    <property type="component" value="Chromosome"/>
</dbReference>
<dbReference type="PROSITE" id="PS51459">
    <property type="entry name" value="FIDO"/>
    <property type="match status" value="1"/>
</dbReference>